<dbReference type="Proteomes" id="UP000307173">
    <property type="component" value="Unassembled WGS sequence"/>
</dbReference>
<dbReference type="EMBL" id="SELW01000599">
    <property type="protein sequence ID" value="TID19186.1"/>
    <property type="molecule type" value="Genomic_DNA"/>
</dbReference>
<dbReference type="OrthoDB" id="4078000at2759"/>
<sequence>MSSDTDSFDDSFDENDIDQAFQQAELTQKTKIQTHLLLQQEIRNSQRFESSTQHLTNADNDKVYEILGENAILKNQLARLQQDQLKLQEQLKNEYLKIVQEKEESIQALNEHLLEAKSKNEFLVSENKSLNQTFNKRRKLRHVEMVEGETPNQTLSSTQNTSYNNTSTRSDLFKGDHISDGEINAISHTDVDTIAEATKVIVINQATFFYNEKTLFIETLSNYVIPGMSLPALQYLERISSSFEYSIDNFEILKDETSFKSAILKYLINFQDRDRIDNLLTKFIKVLSNYIEHAVIESESLLAVPFLVAIINFALDYKRLAISESLIGELTKQVCSLLFKFPDILKQEYDYITLPSKNQILIDSHNDVDLSFIEKPIHIKILEMFSTIFLCDVLLTLSKIASVHLFNKEDSACNSILWKNIPEKLLTNSLLSRRTPVHFIHNTICILMNSIIDEDRFAFENIRINPLQKVKELPAKSYKPLEQLMSILTTLSPSQIHFDIYGLNNMIGSNDFIPLLELVVVPNGELSSQAKTNSFDAYERIIKDTSNRFSRRDEYILRTKLQILELFEIFYSTSIMLSLPHNMHLKLLCILNELVGEQQELIYRAPRSANNATKVEIITKSVIIIHHLLEGESIIKVTDLPKLTYRELISNLMKITSNSMKNQSIEFITKLRNEQKFNGTVFIAKQEIKELDSFGLWNSVLSIDRLSLEEKEKLIQHRIQVETDIYNGIEFNYPDEMIAIARDIFSKLVTEDESERIYKSINYIEDDDSENLADFEMNGM</sequence>
<dbReference type="GO" id="GO:0000077">
    <property type="term" value="P:DNA damage checkpoint signaling"/>
    <property type="evidence" value="ECO:0007669"/>
    <property type="project" value="InterPro"/>
</dbReference>
<dbReference type="AlphaFoldDB" id="A0A4T0WXQ1"/>
<evidence type="ECO:0000256" key="4">
    <source>
        <dbReference type="SAM" id="Coils"/>
    </source>
</evidence>
<accession>A0A4T0WXQ1</accession>
<dbReference type="Pfam" id="PF09798">
    <property type="entry name" value="LCD1"/>
    <property type="match status" value="1"/>
</dbReference>
<proteinExistence type="predicted"/>
<dbReference type="GO" id="GO:0005634">
    <property type="term" value="C:nucleus"/>
    <property type="evidence" value="ECO:0007669"/>
    <property type="project" value="UniProtKB-SubCell"/>
</dbReference>
<organism evidence="5 6">
    <name type="scientific">Pichia inconspicua</name>
    <dbReference type="NCBI Taxonomy" id="52247"/>
    <lineage>
        <taxon>Eukaryota</taxon>
        <taxon>Fungi</taxon>
        <taxon>Dikarya</taxon>
        <taxon>Ascomycota</taxon>
        <taxon>Saccharomycotina</taxon>
        <taxon>Pichiomycetes</taxon>
        <taxon>Pichiales</taxon>
        <taxon>Pichiaceae</taxon>
        <taxon>Pichia</taxon>
    </lineage>
</organism>
<reference evidence="5 6" key="1">
    <citation type="journal article" date="2019" name="Front. Genet.">
        <title>Whole-Genome Sequencing of the Opportunistic Yeast Pathogen Candida inconspicua Uncovers Its Hybrid Origin.</title>
        <authorList>
            <person name="Mixao V."/>
            <person name="Hansen A.P."/>
            <person name="Saus E."/>
            <person name="Boekhout T."/>
            <person name="Lass-Florl C."/>
            <person name="Gabaldon T."/>
        </authorList>
    </citation>
    <scope>NUCLEOTIDE SEQUENCE [LARGE SCALE GENOMIC DNA]</scope>
    <source>
        <strain evidence="5 6">CBS 180</strain>
    </source>
</reference>
<keyword evidence="3" id="KW-0539">Nucleus</keyword>
<evidence type="ECO:0008006" key="7">
    <source>
        <dbReference type="Google" id="ProtNLM"/>
    </source>
</evidence>
<feature type="coiled-coil region" evidence="4">
    <location>
        <begin position="70"/>
        <end position="126"/>
    </location>
</feature>
<evidence type="ECO:0000313" key="6">
    <source>
        <dbReference type="Proteomes" id="UP000307173"/>
    </source>
</evidence>
<protein>
    <recommendedName>
        <fullName evidence="7">DNA damage checkpoint protein LCD1</fullName>
    </recommendedName>
</protein>
<evidence type="ECO:0000256" key="2">
    <source>
        <dbReference type="ARBA" id="ARBA00022763"/>
    </source>
</evidence>
<gene>
    <name evidence="5" type="ORF">CANINC_003756</name>
</gene>
<evidence type="ECO:0000313" key="5">
    <source>
        <dbReference type="EMBL" id="TID19186.1"/>
    </source>
</evidence>
<dbReference type="STRING" id="52247.A0A4T0WXQ1"/>
<name>A0A4T0WXQ1_9ASCO</name>
<comment type="caution">
    <text evidence="5">The sequence shown here is derived from an EMBL/GenBank/DDBJ whole genome shotgun (WGS) entry which is preliminary data.</text>
</comment>
<keyword evidence="2" id="KW-0227">DNA damage</keyword>
<evidence type="ECO:0000256" key="3">
    <source>
        <dbReference type="ARBA" id="ARBA00023242"/>
    </source>
</evidence>
<keyword evidence="6" id="KW-1185">Reference proteome</keyword>
<keyword evidence="4" id="KW-0175">Coiled coil</keyword>
<dbReference type="InterPro" id="IPR018622">
    <property type="entry name" value="DNA_damage_chkpnt_Lcd1"/>
</dbReference>
<comment type="subcellular location">
    <subcellularLocation>
        <location evidence="1">Nucleus</location>
    </subcellularLocation>
</comment>
<evidence type="ECO:0000256" key="1">
    <source>
        <dbReference type="ARBA" id="ARBA00004123"/>
    </source>
</evidence>